<keyword evidence="3 6" id="KW-0442">Lipid degradation</keyword>
<evidence type="ECO:0000256" key="4">
    <source>
        <dbReference type="ARBA" id="ARBA00023098"/>
    </source>
</evidence>
<dbReference type="Gene3D" id="3.40.50.1820">
    <property type="entry name" value="alpha/beta hydrolase"/>
    <property type="match status" value="1"/>
</dbReference>
<evidence type="ECO:0000256" key="8">
    <source>
        <dbReference type="SAM" id="SignalP"/>
    </source>
</evidence>
<organism evidence="12">
    <name type="scientific">Hymenolepis diminuta</name>
    <name type="common">Rat tapeworm</name>
    <dbReference type="NCBI Taxonomy" id="6216"/>
    <lineage>
        <taxon>Eukaryota</taxon>
        <taxon>Metazoa</taxon>
        <taxon>Spiralia</taxon>
        <taxon>Lophotrochozoa</taxon>
        <taxon>Platyhelminthes</taxon>
        <taxon>Cestoda</taxon>
        <taxon>Eucestoda</taxon>
        <taxon>Cyclophyllidea</taxon>
        <taxon>Hymenolepididae</taxon>
        <taxon>Hymenolepis</taxon>
    </lineage>
</organism>
<evidence type="ECO:0000313" key="10">
    <source>
        <dbReference type="EMBL" id="VDL59249.1"/>
    </source>
</evidence>
<dbReference type="Proteomes" id="UP000274504">
    <property type="component" value="Unassembled WGS sequence"/>
</dbReference>
<accession>A0A0R3SPM7</accession>
<feature type="domain" description="AB hydrolase-1" evidence="9">
    <location>
        <begin position="75"/>
        <end position="392"/>
    </location>
</feature>
<feature type="signal peptide" evidence="8">
    <location>
        <begin position="1"/>
        <end position="25"/>
    </location>
</feature>
<comment type="similarity">
    <text evidence="1 6">Belongs to the AB hydrolase superfamily. Lipase family.</text>
</comment>
<sequence>MFLRFCSLIVTYLLFFSGSFISCYSNIDPEIFQTAYEIIESKGYQADEYIIESQDKYYLTLHRIRTKNAPQNQKVVLLQHGLLDSAHTWINNLANESLGFILADSGFDVFLGNSRGSTYSQRHAYLDPSDDAFWAFSWDEMAKYDLPAFIAFILEKTGVNKIYYVGHSQGAQMALAKFNDDAALRDRIAAFVALAPVAYLGNVRSPVHYIVPFCKSFQAARYILGGKGRFLPSNGLTQFLSLFLCGGRQQIGVNYARFPSSVCENFIFMLAGYDPANTNATRLPVYVAHTPAGTSVQNIVHYCQGMWTDRFQALDFGSPDANFARYNRTTPPPYGLQDSALNLPTRIYWGGNDWLSTPRDIGQILREMTDNSLVTDVSDVYLDDYNHLDFVWGLDAARRIYPDIIDFFKRY</sequence>
<evidence type="ECO:0000313" key="12">
    <source>
        <dbReference type="WBParaSite" id="HDID_0000693301-mRNA-1"/>
    </source>
</evidence>
<keyword evidence="2 8" id="KW-0732">Signal</keyword>
<feature type="chain" id="PRO_5043131362" description="Lipase" evidence="8">
    <location>
        <begin position="26"/>
        <end position="411"/>
    </location>
</feature>
<evidence type="ECO:0000256" key="2">
    <source>
        <dbReference type="ARBA" id="ARBA00022729"/>
    </source>
</evidence>
<dbReference type="SUPFAM" id="SSF53474">
    <property type="entry name" value="alpha/beta-Hydrolases"/>
    <property type="match status" value="1"/>
</dbReference>
<keyword evidence="4" id="KW-0443">Lipid metabolism</keyword>
<evidence type="ECO:0000259" key="9">
    <source>
        <dbReference type="Pfam" id="PF00561"/>
    </source>
</evidence>
<dbReference type="GO" id="GO:0016042">
    <property type="term" value="P:lipid catabolic process"/>
    <property type="evidence" value="ECO:0007669"/>
    <property type="project" value="UniProtKB-KW"/>
</dbReference>
<dbReference type="EMBL" id="UYSG01010888">
    <property type="protein sequence ID" value="VDL59249.1"/>
    <property type="molecule type" value="Genomic_DNA"/>
</dbReference>
<evidence type="ECO:0000256" key="3">
    <source>
        <dbReference type="ARBA" id="ARBA00022963"/>
    </source>
</evidence>
<dbReference type="InterPro" id="IPR029058">
    <property type="entry name" value="AB_hydrolase_fold"/>
</dbReference>
<feature type="active site" description="Nucleophile" evidence="7">
    <location>
        <position position="168"/>
    </location>
</feature>
<evidence type="ECO:0000313" key="11">
    <source>
        <dbReference type="Proteomes" id="UP000274504"/>
    </source>
</evidence>
<evidence type="ECO:0000256" key="7">
    <source>
        <dbReference type="PIRSR" id="PIRSR000862-1"/>
    </source>
</evidence>
<dbReference type="FunFam" id="3.40.50.1820:FF:000012">
    <property type="entry name" value="Lipase"/>
    <property type="match status" value="1"/>
</dbReference>
<dbReference type="STRING" id="6216.A0A0R3SPM7"/>
<evidence type="ECO:0000256" key="5">
    <source>
        <dbReference type="ARBA" id="ARBA00023180"/>
    </source>
</evidence>
<evidence type="ECO:0000256" key="6">
    <source>
        <dbReference type="PIRNR" id="PIRNR000862"/>
    </source>
</evidence>
<protein>
    <recommendedName>
        <fullName evidence="6">Lipase</fullName>
    </recommendedName>
</protein>
<dbReference type="OrthoDB" id="9974421at2759"/>
<dbReference type="PIRSF" id="PIRSF000862">
    <property type="entry name" value="Steryl_ester_lip"/>
    <property type="match status" value="1"/>
</dbReference>
<reference evidence="10 11" key="2">
    <citation type="submission" date="2018-11" db="EMBL/GenBank/DDBJ databases">
        <authorList>
            <consortium name="Pathogen Informatics"/>
        </authorList>
    </citation>
    <scope>NUCLEOTIDE SEQUENCE [LARGE SCALE GENOMIC DNA]</scope>
</reference>
<proteinExistence type="inferred from homology"/>
<feature type="active site" description="Charge relay system" evidence="7">
    <location>
        <position position="353"/>
    </location>
</feature>
<dbReference type="WBParaSite" id="HDID_0000693301-mRNA-1">
    <property type="protein sequence ID" value="HDID_0000693301-mRNA-1"/>
    <property type="gene ID" value="HDID_0000693301"/>
</dbReference>
<feature type="active site" description="Charge relay system" evidence="7">
    <location>
        <position position="387"/>
    </location>
</feature>
<dbReference type="InterPro" id="IPR025483">
    <property type="entry name" value="Lipase_euk"/>
</dbReference>
<dbReference type="PANTHER" id="PTHR11005">
    <property type="entry name" value="LYSOSOMAL ACID LIPASE-RELATED"/>
    <property type="match status" value="1"/>
</dbReference>
<reference evidence="12" key="1">
    <citation type="submission" date="2017-02" db="UniProtKB">
        <authorList>
            <consortium name="WormBaseParasite"/>
        </authorList>
    </citation>
    <scope>IDENTIFICATION</scope>
</reference>
<dbReference type="PROSITE" id="PS51257">
    <property type="entry name" value="PROKAR_LIPOPROTEIN"/>
    <property type="match status" value="1"/>
</dbReference>
<evidence type="ECO:0000256" key="1">
    <source>
        <dbReference type="ARBA" id="ARBA00010701"/>
    </source>
</evidence>
<keyword evidence="6" id="KW-0378">Hydrolase</keyword>
<name>A0A0R3SPM7_HYMDI</name>
<dbReference type="Pfam" id="PF00561">
    <property type="entry name" value="Abhydrolase_1"/>
    <property type="match status" value="1"/>
</dbReference>
<keyword evidence="5" id="KW-0325">Glycoprotein</keyword>
<dbReference type="AlphaFoldDB" id="A0A0R3SPM7"/>
<gene>
    <name evidence="10" type="ORF">HDID_LOCUS6931</name>
</gene>
<dbReference type="InterPro" id="IPR000073">
    <property type="entry name" value="AB_hydrolase_1"/>
</dbReference>
<dbReference type="GO" id="GO:0016788">
    <property type="term" value="F:hydrolase activity, acting on ester bonds"/>
    <property type="evidence" value="ECO:0007669"/>
    <property type="project" value="InterPro"/>
</dbReference>